<proteinExistence type="predicted"/>
<dbReference type="InterPro" id="IPR011991">
    <property type="entry name" value="ArsR-like_HTH"/>
</dbReference>
<dbReference type="CDD" id="cd00090">
    <property type="entry name" value="HTH_ARSR"/>
    <property type="match status" value="1"/>
</dbReference>
<reference evidence="5" key="1">
    <citation type="submission" date="2021-07" db="EMBL/GenBank/DDBJ databases">
        <title>Studies on halocins as antimicrobial molecules from haloarchaea.</title>
        <authorList>
            <person name="Kumar S."/>
            <person name="Khare S.K."/>
        </authorList>
    </citation>
    <scope>NUCLEOTIDE SEQUENCE</scope>
    <source>
        <strain evidence="5">NCIM 5678</strain>
    </source>
</reference>
<keyword evidence="3" id="KW-0804">Transcription</keyword>
<dbReference type="InterPro" id="IPR002577">
    <property type="entry name" value="HTH_HxlR"/>
</dbReference>
<sequence length="127" mass="14331">MDKDSEEPEDCGQLAELDASSEISDVLSLFGKKHTLAIMHEFAFSDSGLRFKDLEERLGISSTTLSNRLAELTDAGFIERYSYDEIPPRVEYVATEKTHSLTPIFEDLYQWIVEYEVESAAAELDGD</sequence>
<keyword evidence="6" id="KW-1185">Reference proteome</keyword>
<name>A0ABY5RHH9_HALLR</name>
<accession>A0ABY5RHH9</accession>
<evidence type="ECO:0000313" key="6">
    <source>
        <dbReference type="Proteomes" id="UP001058330"/>
    </source>
</evidence>
<organism evidence="5 6">
    <name type="scientific">Haloferax larsenii</name>
    <dbReference type="NCBI Taxonomy" id="302484"/>
    <lineage>
        <taxon>Archaea</taxon>
        <taxon>Methanobacteriati</taxon>
        <taxon>Methanobacteriota</taxon>
        <taxon>Stenosarchaea group</taxon>
        <taxon>Halobacteria</taxon>
        <taxon>Halobacteriales</taxon>
        <taxon>Haloferacaceae</taxon>
        <taxon>Haloferax</taxon>
    </lineage>
</organism>
<evidence type="ECO:0000256" key="2">
    <source>
        <dbReference type="ARBA" id="ARBA00023125"/>
    </source>
</evidence>
<feature type="domain" description="HTH hxlR-type" evidence="4">
    <location>
        <begin position="11"/>
        <end position="120"/>
    </location>
</feature>
<dbReference type="PANTHER" id="PTHR33204:SF18">
    <property type="entry name" value="TRANSCRIPTIONAL REGULATORY PROTEIN"/>
    <property type="match status" value="1"/>
</dbReference>
<dbReference type="Pfam" id="PF01638">
    <property type="entry name" value="HxlR"/>
    <property type="match status" value="1"/>
</dbReference>
<protein>
    <submittedName>
        <fullName evidence="5">Helix-turn-helix transcriptional regulator</fullName>
    </submittedName>
</protein>
<dbReference type="PANTHER" id="PTHR33204">
    <property type="entry name" value="TRANSCRIPTIONAL REGULATOR, MARR FAMILY"/>
    <property type="match status" value="1"/>
</dbReference>
<keyword evidence="1" id="KW-0805">Transcription regulation</keyword>
<dbReference type="Proteomes" id="UP001058330">
    <property type="component" value="Chromosome"/>
</dbReference>
<dbReference type="Gene3D" id="1.10.10.10">
    <property type="entry name" value="Winged helix-like DNA-binding domain superfamily/Winged helix DNA-binding domain"/>
    <property type="match status" value="1"/>
</dbReference>
<evidence type="ECO:0000313" key="5">
    <source>
        <dbReference type="EMBL" id="UVE51801.1"/>
    </source>
</evidence>
<dbReference type="InterPro" id="IPR036388">
    <property type="entry name" value="WH-like_DNA-bd_sf"/>
</dbReference>
<evidence type="ECO:0000256" key="1">
    <source>
        <dbReference type="ARBA" id="ARBA00023015"/>
    </source>
</evidence>
<evidence type="ECO:0000256" key="3">
    <source>
        <dbReference type="ARBA" id="ARBA00023163"/>
    </source>
</evidence>
<gene>
    <name evidence="5" type="ORF">KU306_02055</name>
</gene>
<dbReference type="SUPFAM" id="SSF46785">
    <property type="entry name" value="Winged helix' DNA-binding domain"/>
    <property type="match status" value="1"/>
</dbReference>
<evidence type="ECO:0000259" key="4">
    <source>
        <dbReference type="PROSITE" id="PS51118"/>
    </source>
</evidence>
<dbReference type="InterPro" id="IPR036390">
    <property type="entry name" value="WH_DNA-bd_sf"/>
</dbReference>
<keyword evidence="2" id="KW-0238">DNA-binding</keyword>
<dbReference type="EMBL" id="CP078063">
    <property type="protein sequence ID" value="UVE51801.1"/>
    <property type="molecule type" value="Genomic_DNA"/>
</dbReference>
<dbReference type="PROSITE" id="PS51118">
    <property type="entry name" value="HTH_HXLR"/>
    <property type="match status" value="1"/>
</dbReference>